<dbReference type="SUPFAM" id="SSF142823">
    <property type="entry name" value="ComB-like"/>
    <property type="match status" value="1"/>
</dbReference>
<protein>
    <recommendedName>
        <fullName evidence="4">Probable 2-phosphosulfolactate phosphatase</fullName>
        <ecNumber evidence="3">3.1.3.71</ecNumber>
    </recommendedName>
</protein>
<keyword evidence="9" id="KW-1185">Reference proteome</keyword>
<comment type="similarity">
    <text evidence="2">Belongs to the ComB family.</text>
</comment>
<name>A0ABS5NX12_9BACI</name>
<dbReference type="Gene3D" id="3.90.1560.10">
    <property type="entry name" value="ComB-like"/>
    <property type="match status" value="1"/>
</dbReference>
<evidence type="ECO:0000313" key="8">
    <source>
        <dbReference type="EMBL" id="MBS4192372.1"/>
    </source>
</evidence>
<reference evidence="8 9" key="1">
    <citation type="submission" date="2021-05" db="EMBL/GenBank/DDBJ databases">
        <title>Novel Bacillus species.</title>
        <authorList>
            <person name="Liu G."/>
        </authorList>
    </citation>
    <scope>NUCLEOTIDE SEQUENCE [LARGE SCALE GENOMIC DNA]</scope>
    <source>
        <strain evidence="8 9">FJAT-49705</strain>
    </source>
</reference>
<organism evidence="8 9">
    <name type="scientific">Cytobacillus citreus</name>
    <dbReference type="NCBI Taxonomy" id="2833586"/>
    <lineage>
        <taxon>Bacteria</taxon>
        <taxon>Bacillati</taxon>
        <taxon>Bacillota</taxon>
        <taxon>Bacilli</taxon>
        <taxon>Bacillales</taxon>
        <taxon>Bacillaceae</taxon>
        <taxon>Cytobacillus</taxon>
    </lineage>
</organism>
<evidence type="ECO:0000256" key="1">
    <source>
        <dbReference type="ARBA" id="ARBA00001946"/>
    </source>
</evidence>
<proteinExistence type="inferred from homology"/>
<dbReference type="PANTHER" id="PTHR37311:SF1">
    <property type="entry name" value="2-PHOSPHOSULFOLACTATE PHOSPHATASE-RELATED"/>
    <property type="match status" value="1"/>
</dbReference>
<dbReference type="Pfam" id="PF04029">
    <property type="entry name" value="2-ph_phosp"/>
    <property type="match status" value="1"/>
</dbReference>
<dbReference type="RefSeq" id="WP_213103783.1">
    <property type="nucleotide sequence ID" value="NZ_JAGYPM010000004.1"/>
</dbReference>
<comment type="catalytic activity">
    <reaction evidence="7">
        <text>(2R)-O-phospho-3-sulfolactate + H2O = (2R)-3-sulfolactate + phosphate</text>
        <dbReference type="Rhea" id="RHEA:23416"/>
        <dbReference type="ChEBI" id="CHEBI:15377"/>
        <dbReference type="ChEBI" id="CHEBI:15597"/>
        <dbReference type="ChEBI" id="CHEBI:43474"/>
        <dbReference type="ChEBI" id="CHEBI:58738"/>
        <dbReference type="EC" id="3.1.3.71"/>
    </reaction>
</comment>
<comment type="caution">
    <text evidence="8">The sequence shown here is derived from an EMBL/GenBank/DDBJ whole genome shotgun (WGS) entry which is preliminary data.</text>
</comment>
<evidence type="ECO:0000256" key="5">
    <source>
        <dbReference type="ARBA" id="ARBA00022801"/>
    </source>
</evidence>
<evidence type="ECO:0000313" key="9">
    <source>
        <dbReference type="Proteomes" id="UP000681027"/>
    </source>
</evidence>
<dbReference type="InterPro" id="IPR036702">
    <property type="entry name" value="ComB-like_sf"/>
</dbReference>
<dbReference type="PANTHER" id="PTHR37311">
    <property type="entry name" value="2-PHOSPHOSULFOLACTATE PHOSPHATASE-RELATED"/>
    <property type="match status" value="1"/>
</dbReference>
<keyword evidence="5" id="KW-0378">Hydrolase</keyword>
<evidence type="ECO:0000256" key="3">
    <source>
        <dbReference type="ARBA" id="ARBA00012953"/>
    </source>
</evidence>
<keyword evidence="6" id="KW-0460">Magnesium</keyword>
<evidence type="ECO:0000256" key="4">
    <source>
        <dbReference type="ARBA" id="ARBA00021948"/>
    </source>
</evidence>
<dbReference type="InterPro" id="IPR005238">
    <property type="entry name" value="ComB-like"/>
</dbReference>
<dbReference type="EC" id="3.1.3.71" evidence="3"/>
<evidence type="ECO:0000256" key="6">
    <source>
        <dbReference type="ARBA" id="ARBA00022842"/>
    </source>
</evidence>
<evidence type="ECO:0000256" key="7">
    <source>
        <dbReference type="ARBA" id="ARBA00033711"/>
    </source>
</evidence>
<sequence length="241" mass="26551">MGRIHLLFKKEEIDEEKMKNHVAVVFDVLLATSTITAGLHFGAKEVIPVHQGEEALREAKGRNKDSFLLVGEYKGKTLDGFYAPKPLPLKDEVRGKSIILSTTNGTVAVRKASTANQVYICSLLNGRAVAGRILEKHREETIILICSGSDGSFCIEDFYGAGYLLDCLSEGGQQVWELTDAAQAALLFYQGNRHRSEEILQKSRVGQRFLGRGLETDLSFVAQCGVLSIIPYFDGRSIQVS</sequence>
<dbReference type="EMBL" id="JAGYPM010000004">
    <property type="protein sequence ID" value="MBS4192372.1"/>
    <property type="molecule type" value="Genomic_DNA"/>
</dbReference>
<comment type="cofactor">
    <cofactor evidence="1">
        <name>Mg(2+)</name>
        <dbReference type="ChEBI" id="CHEBI:18420"/>
    </cofactor>
</comment>
<accession>A0ABS5NX12</accession>
<dbReference type="Proteomes" id="UP000681027">
    <property type="component" value="Unassembled WGS sequence"/>
</dbReference>
<evidence type="ECO:0000256" key="2">
    <source>
        <dbReference type="ARBA" id="ARBA00009997"/>
    </source>
</evidence>
<gene>
    <name evidence="8" type="ORF">KHA94_19635</name>
</gene>